<organism evidence="19 20">
    <name type="scientific">Candidatus Amulumruptor caecigallinarius</name>
    <dbReference type="NCBI Taxonomy" id="2109911"/>
    <lineage>
        <taxon>Bacteria</taxon>
        <taxon>Pseudomonadati</taxon>
        <taxon>Bacteroidota</taxon>
        <taxon>Bacteroidia</taxon>
        <taxon>Bacteroidales</taxon>
        <taxon>Muribaculaceae</taxon>
        <taxon>Candidatus Amulumruptor</taxon>
    </lineage>
</organism>
<evidence type="ECO:0000256" key="6">
    <source>
        <dbReference type="ARBA" id="ARBA00022692"/>
    </source>
</evidence>
<dbReference type="EMBL" id="DYXT01000017">
    <property type="protein sequence ID" value="HJE38653.1"/>
    <property type="molecule type" value="Genomic_DNA"/>
</dbReference>
<dbReference type="Pfam" id="PF02563">
    <property type="entry name" value="Poly_export"/>
    <property type="match status" value="1"/>
</dbReference>
<reference evidence="19" key="1">
    <citation type="journal article" date="2021" name="PeerJ">
        <title>Extensive microbial diversity within the chicken gut microbiome revealed by metagenomics and culture.</title>
        <authorList>
            <person name="Gilroy R."/>
            <person name="Ravi A."/>
            <person name="Getino M."/>
            <person name="Pursley I."/>
            <person name="Horton D.L."/>
            <person name="Alikhan N.F."/>
            <person name="Baker D."/>
            <person name="Gharbi K."/>
            <person name="Hall N."/>
            <person name="Watson M."/>
            <person name="Adriaenssens E.M."/>
            <person name="Foster-Nyarko E."/>
            <person name="Jarju S."/>
            <person name="Secka A."/>
            <person name="Antonio M."/>
            <person name="Oren A."/>
            <person name="Chaudhuri R.R."/>
            <person name="La Ragione R."/>
            <person name="Hildebrand F."/>
            <person name="Pallen M.J."/>
        </authorList>
    </citation>
    <scope>NUCLEOTIDE SEQUENCE</scope>
    <source>
        <strain evidence="19">4100</strain>
    </source>
</reference>
<evidence type="ECO:0000256" key="1">
    <source>
        <dbReference type="ARBA" id="ARBA00004571"/>
    </source>
</evidence>
<evidence type="ECO:0000313" key="20">
    <source>
        <dbReference type="Proteomes" id="UP000711407"/>
    </source>
</evidence>
<comment type="similarity">
    <text evidence="2">Belongs to the BexD/CtrA/VexA family.</text>
</comment>
<evidence type="ECO:0000256" key="2">
    <source>
        <dbReference type="ARBA" id="ARBA00009450"/>
    </source>
</evidence>
<evidence type="ECO:0000256" key="5">
    <source>
        <dbReference type="ARBA" id="ARBA00022597"/>
    </source>
</evidence>
<dbReference type="PANTHER" id="PTHR33619">
    <property type="entry name" value="POLYSACCHARIDE EXPORT PROTEIN GFCE-RELATED"/>
    <property type="match status" value="1"/>
</dbReference>
<dbReference type="GO" id="GO:0009279">
    <property type="term" value="C:cell outer membrane"/>
    <property type="evidence" value="ECO:0007669"/>
    <property type="project" value="UniProtKB-SubCell"/>
</dbReference>
<evidence type="ECO:0000313" key="19">
    <source>
        <dbReference type="EMBL" id="HJE38653.1"/>
    </source>
</evidence>
<evidence type="ECO:0000256" key="4">
    <source>
        <dbReference type="ARBA" id="ARBA00022452"/>
    </source>
</evidence>
<evidence type="ECO:0000256" key="14">
    <source>
        <dbReference type="ARBA" id="ARBA00023288"/>
    </source>
</evidence>
<keyword evidence="4" id="KW-1134">Transmembrane beta strand</keyword>
<keyword evidence="13" id="KW-0998">Cell outer membrane</keyword>
<evidence type="ECO:0000256" key="11">
    <source>
        <dbReference type="ARBA" id="ARBA00023136"/>
    </source>
</evidence>
<evidence type="ECO:0000259" key="18">
    <source>
        <dbReference type="Pfam" id="PF22461"/>
    </source>
</evidence>
<dbReference type="Proteomes" id="UP000711407">
    <property type="component" value="Unassembled WGS sequence"/>
</dbReference>
<keyword evidence="9" id="KW-0406">Ion transport</keyword>
<dbReference type="InterPro" id="IPR003715">
    <property type="entry name" value="Poly_export_N"/>
</dbReference>
<evidence type="ECO:0000256" key="7">
    <source>
        <dbReference type="ARBA" id="ARBA00022729"/>
    </source>
</evidence>
<dbReference type="GO" id="GO:0006811">
    <property type="term" value="P:monoatomic ion transport"/>
    <property type="evidence" value="ECO:0007669"/>
    <property type="project" value="UniProtKB-KW"/>
</dbReference>
<feature type="domain" description="SLBB" evidence="18">
    <location>
        <begin position="150"/>
        <end position="229"/>
    </location>
</feature>
<keyword evidence="5" id="KW-0762">Sugar transport</keyword>
<evidence type="ECO:0000259" key="17">
    <source>
        <dbReference type="Pfam" id="PF02563"/>
    </source>
</evidence>
<evidence type="ECO:0000256" key="13">
    <source>
        <dbReference type="ARBA" id="ARBA00023237"/>
    </source>
</evidence>
<comment type="subcellular location">
    <subcellularLocation>
        <location evidence="1">Cell outer membrane</location>
        <topology evidence="1">Multi-pass membrane protein</topology>
    </subcellularLocation>
</comment>
<gene>
    <name evidence="19" type="ORF">K8V47_02670</name>
</gene>
<keyword evidence="6 15" id="KW-0812">Transmembrane</keyword>
<feature type="domain" description="Polysaccharide export protein N-terminal" evidence="17">
    <location>
        <begin position="49"/>
        <end position="146"/>
    </location>
</feature>
<evidence type="ECO:0000256" key="15">
    <source>
        <dbReference type="SAM" id="Phobius"/>
    </source>
</evidence>
<dbReference type="GO" id="GO:0015288">
    <property type="term" value="F:porin activity"/>
    <property type="evidence" value="ECO:0007669"/>
    <property type="project" value="UniProtKB-KW"/>
</dbReference>
<dbReference type="Pfam" id="PF22461">
    <property type="entry name" value="SLBB_2"/>
    <property type="match status" value="1"/>
</dbReference>
<dbReference type="PROSITE" id="PS51257">
    <property type="entry name" value="PROKAR_LIPOPROTEIN"/>
    <property type="match status" value="1"/>
</dbReference>
<sequence length="271" mass="29599">MNLKKNLFSTLSLLIMLTVLTGCGSKQKTTLTYFTNRDSIPAPSIPTDNYMVKIEPGDELFITITSLIPDATAPYNLPLSNPGMLGSLQMSTQPKIATYIVNPQGDITLPVIGTIHAAGLETTQLAAVIQKEVEKDVADALVKVELVNFRINVLGEVARPGSQSISRERFSILDAIAGAGDLTPYGERSNVLLIREENGKRTYHTINLNDVSTLSSPYFYLQQNDVVYVEPNAIRKENARYNQYSSYKISVISTVVSAVSVVASLVIALTR</sequence>
<dbReference type="GO" id="GO:0046930">
    <property type="term" value="C:pore complex"/>
    <property type="evidence" value="ECO:0007669"/>
    <property type="project" value="UniProtKB-KW"/>
</dbReference>
<keyword evidence="15" id="KW-1133">Transmembrane helix</keyword>
<keyword evidence="8" id="KW-0625">Polysaccharide transport</keyword>
<proteinExistence type="inferred from homology"/>
<reference evidence="19" key="2">
    <citation type="submission" date="2021-09" db="EMBL/GenBank/DDBJ databases">
        <authorList>
            <person name="Gilroy R."/>
        </authorList>
    </citation>
    <scope>NUCLEOTIDE SEQUENCE</scope>
    <source>
        <strain evidence="19">4100</strain>
    </source>
</reference>
<evidence type="ECO:0000256" key="3">
    <source>
        <dbReference type="ARBA" id="ARBA00022448"/>
    </source>
</evidence>
<keyword evidence="3" id="KW-0813">Transport</keyword>
<name>A0A921JHV0_9BACT</name>
<feature type="transmembrane region" description="Helical" evidence="15">
    <location>
        <begin position="249"/>
        <end position="269"/>
    </location>
</feature>
<evidence type="ECO:0000256" key="10">
    <source>
        <dbReference type="ARBA" id="ARBA00023114"/>
    </source>
</evidence>
<dbReference type="PANTHER" id="PTHR33619:SF3">
    <property type="entry name" value="POLYSACCHARIDE EXPORT PROTEIN GFCE-RELATED"/>
    <property type="match status" value="1"/>
</dbReference>
<evidence type="ECO:0000256" key="8">
    <source>
        <dbReference type="ARBA" id="ARBA00023047"/>
    </source>
</evidence>
<dbReference type="Gene3D" id="3.30.1950.10">
    <property type="entry name" value="wza like domain"/>
    <property type="match status" value="1"/>
</dbReference>
<evidence type="ECO:0000256" key="12">
    <source>
        <dbReference type="ARBA" id="ARBA00023139"/>
    </source>
</evidence>
<protein>
    <submittedName>
        <fullName evidence="19">Polysaccharide biosynthesis/export family protein</fullName>
    </submittedName>
</protein>
<dbReference type="AlphaFoldDB" id="A0A921JHV0"/>
<keyword evidence="11 15" id="KW-0472">Membrane</keyword>
<dbReference type="InterPro" id="IPR054765">
    <property type="entry name" value="SLBB_dom"/>
</dbReference>
<feature type="signal peptide" evidence="16">
    <location>
        <begin position="1"/>
        <end position="21"/>
    </location>
</feature>
<accession>A0A921JHV0</accession>
<evidence type="ECO:0000256" key="9">
    <source>
        <dbReference type="ARBA" id="ARBA00023065"/>
    </source>
</evidence>
<keyword evidence="14" id="KW-0449">Lipoprotein</keyword>
<comment type="caution">
    <text evidence="19">The sequence shown here is derived from an EMBL/GenBank/DDBJ whole genome shotgun (WGS) entry which is preliminary data.</text>
</comment>
<dbReference type="InterPro" id="IPR049712">
    <property type="entry name" value="Poly_export"/>
</dbReference>
<keyword evidence="7 16" id="KW-0732">Signal</keyword>
<dbReference type="GO" id="GO:0015159">
    <property type="term" value="F:polysaccharide transmembrane transporter activity"/>
    <property type="evidence" value="ECO:0007669"/>
    <property type="project" value="InterPro"/>
</dbReference>
<dbReference type="Gene3D" id="3.10.560.10">
    <property type="entry name" value="Outer membrane lipoprotein wza domain like"/>
    <property type="match status" value="1"/>
</dbReference>
<keyword evidence="10" id="KW-0626">Porin</keyword>
<feature type="chain" id="PRO_5037081833" evidence="16">
    <location>
        <begin position="22"/>
        <end position="271"/>
    </location>
</feature>
<keyword evidence="12" id="KW-0564">Palmitate</keyword>
<evidence type="ECO:0000256" key="16">
    <source>
        <dbReference type="SAM" id="SignalP"/>
    </source>
</evidence>